<dbReference type="Proteomes" id="UP000013070">
    <property type="component" value="Unassembled WGS sequence"/>
</dbReference>
<keyword evidence="4" id="KW-1185">Reference proteome</keyword>
<reference evidence="3 6" key="3">
    <citation type="submission" date="2020-08" db="EMBL/GenBank/DDBJ databases">
        <title>Emergence of ISAba1-mediated novel tet(X) in Acinetobacter variabilis from a chicken farm.</title>
        <authorList>
            <person name="Peng K."/>
            <person name="Li R."/>
        </authorList>
    </citation>
    <scope>NUCLEOTIDE SEQUENCE [LARGE SCALE GENOMIC DNA]</scope>
    <source>
        <strain evidence="3 6">XM9F202-2</strain>
    </source>
</reference>
<reference evidence="1 4" key="2">
    <citation type="submission" date="2013-02" db="EMBL/GenBank/DDBJ databases">
        <title>The Genome Sequence of Acinetobacter sp. NIPH 899.</title>
        <authorList>
            <consortium name="The Broad Institute Genome Sequencing Platform"/>
            <consortium name="The Broad Institute Genome Sequencing Center for Infectious Disease"/>
            <person name="Cerqueira G."/>
            <person name="Feldgarden M."/>
            <person name="Courvalin P."/>
            <person name="Perichon B."/>
            <person name="Grillot-Courvalin C."/>
            <person name="Clermont D."/>
            <person name="Rocha E."/>
            <person name="Yoon E.-J."/>
            <person name="Nemec A."/>
            <person name="Walker B."/>
            <person name="Young S.K."/>
            <person name="Zeng Q."/>
            <person name="Gargeya S."/>
            <person name="Fitzgerald M."/>
            <person name="Haas B."/>
            <person name="Abouelleil A."/>
            <person name="Alvarado L."/>
            <person name="Arachchi H.M."/>
            <person name="Berlin A.M."/>
            <person name="Chapman S.B."/>
            <person name="Dewar J."/>
            <person name="Goldberg J."/>
            <person name="Griggs A."/>
            <person name="Gujja S."/>
            <person name="Hansen M."/>
            <person name="Howarth C."/>
            <person name="Imamovic A."/>
            <person name="Larimer J."/>
            <person name="McCowan C."/>
            <person name="Murphy C."/>
            <person name="Neiman D."/>
            <person name="Pearson M."/>
            <person name="Priest M."/>
            <person name="Roberts A."/>
            <person name="Saif S."/>
            <person name="Shea T."/>
            <person name="Sisk P."/>
            <person name="Sykes S."/>
            <person name="Wortman J."/>
            <person name="Nusbaum C."/>
            <person name="Birren B."/>
        </authorList>
    </citation>
    <scope>NUCLEOTIDE SEQUENCE [LARGE SCALE GENOMIC DNA]</scope>
    <source>
        <strain evidence="1 4">NIPH 899</strain>
    </source>
</reference>
<dbReference type="PATRIC" id="fig|1217710.3.peg.3208"/>
<dbReference type="RefSeq" id="WP_004786100.1">
    <property type="nucleotide sequence ID" value="NZ_CP060811.1"/>
</dbReference>
<sequence length="72" mass="8232">MKNLNTWSIATAINGCEIQVKVVPMQRQQNTINGMIMVNVGKMIELENGEQYPFNLDGKSFYTGFNQLYRLS</sequence>
<dbReference type="EMBL" id="CP060811">
    <property type="protein sequence ID" value="QQN89314.1"/>
    <property type="molecule type" value="Genomic_DNA"/>
</dbReference>
<reference evidence="2 5" key="1">
    <citation type="submission" date="2013-02" db="EMBL/GenBank/DDBJ databases">
        <title>The Genome Sequence of Acinetobacter sp. NIPH 2171.</title>
        <authorList>
            <consortium name="The Broad Institute Genome Sequencing Platform"/>
            <consortium name="The Broad Institute Genome Sequencing Center for Infectious Disease"/>
            <person name="Cerqueira G."/>
            <person name="Feldgarden M."/>
            <person name="Courvalin P."/>
            <person name="Perichon B."/>
            <person name="Grillot-Courvalin C."/>
            <person name="Clermont D."/>
            <person name="Rocha E."/>
            <person name="Yoon E.-J."/>
            <person name="Nemec A."/>
            <person name="Walker B."/>
            <person name="Young S.K."/>
            <person name="Zeng Q."/>
            <person name="Gargeya S."/>
            <person name="Fitzgerald M."/>
            <person name="Haas B."/>
            <person name="Abouelleil A."/>
            <person name="Alvarado L."/>
            <person name="Arachchi H.M."/>
            <person name="Berlin A.M."/>
            <person name="Chapman S.B."/>
            <person name="Dewar J."/>
            <person name="Goldberg J."/>
            <person name="Griggs A."/>
            <person name="Gujja S."/>
            <person name="Hansen M."/>
            <person name="Howarth C."/>
            <person name="Imamovic A."/>
            <person name="Larimer J."/>
            <person name="McCowan C."/>
            <person name="Murphy C."/>
            <person name="Neiman D."/>
            <person name="Pearson M."/>
            <person name="Priest M."/>
            <person name="Roberts A."/>
            <person name="Saif S."/>
            <person name="Shea T."/>
            <person name="Sisk P."/>
            <person name="Sykes S."/>
            <person name="Wortman J."/>
            <person name="Nusbaum C."/>
            <person name="Birren B."/>
        </authorList>
    </citation>
    <scope>NUCLEOTIDE SEQUENCE [LARGE SCALE GENOMIC DNA]</scope>
    <source>
        <strain evidence="2 5">NIPH 2171</strain>
    </source>
</reference>
<accession>N9P3T6</accession>
<dbReference type="eggNOG" id="ENOG5031RJY">
    <property type="taxonomic scope" value="Bacteria"/>
</dbReference>
<dbReference type="PATRIC" id="fig|1217693.3.peg.1835"/>
<gene>
    <name evidence="2" type="ORF">F897_01906</name>
    <name evidence="1" type="ORF">F969_03337</name>
    <name evidence="3" type="ORF">IAQ69_06585</name>
</gene>
<dbReference type="EMBL" id="APPE01000081">
    <property type="protein sequence ID" value="ENU97757.1"/>
    <property type="molecule type" value="Genomic_DNA"/>
</dbReference>
<dbReference type="Proteomes" id="UP000013101">
    <property type="component" value="Unassembled WGS sequence"/>
</dbReference>
<evidence type="ECO:0000313" key="1">
    <source>
        <dbReference type="EMBL" id="ENU97757.1"/>
    </source>
</evidence>
<dbReference type="HOGENOM" id="CLU_191945_0_0_6"/>
<dbReference type="AlphaFoldDB" id="N9P3T6"/>
<evidence type="ECO:0000313" key="3">
    <source>
        <dbReference type="EMBL" id="QQN89314.1"/>
    </source>
</evidence>
<evidence type="ECO:0000313" key="5">
    <source>
        <dbReference type="Proteomes" id="UP000013101"/>
    </source>
</evidence>
<dbReference type="GeneID" id="89666210"/>
<proteinExistence type="predicted"/>
<evidence type="ECO:0000313" key="2">
    <source>
        <dbReference type="EMBL" id="ENX08755.1"/>
    </source>
</evidence>
<organism evidence="2 5">
    <name type="scientific">Acinetobacter variabilis</name>
    <dbReference type="NCBI Taxonomy" id="70346"/>
    <lineage>
        <taxon>Bacteria</taxon>
        <taxon>Pseudomonadati</taxon>
        <taxon>Pseudomonadota</taxon>
        <taxon>Gammaproteobacteria</taxon>
        <taxon>Moraxellales</taxon>
        <taxon>Moraxellaceae</taxon>
        <taxon>Acinetobacter</taxon>
    </lineage>
</organism>
<accession>N8WR74</accession>
<dbReference type="Proteomes" id="UP000596079">
    <property type="component" value="Chromosome"/>
</dbReference>
<dbReference type="EMBL" id="APRS01000012">
    <property type="protein sequence ID" value="ENX08755.1"/>
    <property type="molecule type" value="Genomic_DNA"/>
</dbReference>
<dbReference type="OrthoDB" id="6699874at2"/>
<evidence type="ECO:0000313" key="6">
    <source>
        <dbReference type="Proteomes" id="UP000596079"/>
    </source>
</evidence>
<protein>
    <submittedName>
        <fullName evidence="3">Transposase</fullName>
    </submittedName>
</protein>
<name>N9P3T6_9GAMM</name>
<evidence type="ECO:0000313" key="4">
    <source>
        <dbReference type="Proteomes" id="UP000013070"/>
    </source>
</evidence>